<sequence length="433" mass="48716">MMLSNRWKLIISCLLVGLLALPECWLRLWAGRSEAAMLSDDTTTRLDIGASCNQAFVLVHIGDSHVQAGHMSGLLRKELQQRFGSAGRGWISPYKLYGSNQPTDYSVQASPSRWHYKLITQQNRTPQAVGPSGILLRPAAQNFNLSLSLKNTEQFDRVYVHRSYHATPLKPGSNTGYTLLPSQQRSDMVVDTLLLDIPTSSLRLIPNSTVVFGEDTGYSGFVLELTETKKRKIFYHEIGLNGAVMDQYASDVYMQGLASLRPNIVLVSLGTNECTGRNFNEEVYLSSLDRLVTLLQEYCPQAQIVFTTPPPFFRTTRLKAGSKRVRRGRGKKARYRRVPVYRTQVEPNDNTLKAAKAMRSYCQERGIVCIDLHEMMGGNDGALRWTEEGLYGADKVHFTVEGYQRQGRLILKELEPVVEKAMQGKNKSLSEKD</sequence>
<dbReference type="PANTHER" id="PTHR30383">
    <property type="entry name" value="THIOESTERASE 1/PROTEASE 1/LYSOPHOSPHOLIPASE L1"/>
    <property type="match status" value="1"/>
</dbReference>
<dbReference type="Gene3D" id="3.40.50.1110">
    <property type="entry name" value="SGNH hydrolase"/>
    <property type="match status" value="1"/>
</dbReference>
<dbReference type="GO" id="GO:0016788">
    <property type="term" value="F:hydrolase activity, acting on ester bonds"/>
    <property type="evidence" value="ECO:0007669"/>
    <property type="project" value="UniProtKB-ARBA"/>
</dbReference>
<evidence type="ECO:0000313" key="2">
    <source>
        <dbReference type="EMBL" id="SQH73955.1"/>
    </source>
</evidence>
<dbReference type="InterPro" id="IPR051532">
    <property type="entry name" value="Ester_Hydrolysis_Enzymes"/>
</dbReference>
<dbReference type="InterPro" id="IPR013830">
    <property type="entry name" value="SGNH_hydro"/>
</dbReference>
<dbReference type="KEGG" id="pcre:NCTC12858_01835"/>
<feature type="domain" description="SGNH hydrolase-type esterase" evidence="1">
    <location>
        <begin position="215"/>
        <end position="405"/>
    </location>
</feature>
<evidence type="ECO:0000259" key="1">
    <source>
        <dbReference type="Pfam" id="PF13472"/>
    </source>
</evidence>
<protein>
    <recommendedName>
        <fullName evidence="1">SGNH hydrolase-type esterase domain-containing protein</fullName>
    </recommendedName>
</protein>
<accession>A0A2X4PNQ3</accession>
<evidence type="ECO:0000313" key="3">
    <source>
        <dbReference type="Proteomes" id="UP000249300"/>
    </source>
</evidence>
<dbReference type="InterPro" id="IPR036514">
    <property type="entry name" value="SGNH_hydro_sf"/>
</dbReference>
<dbReference type="PANTHER" id="PTHR30383:SF29">
    <property type="entry name" value="SGNH HYDROLASE-TYPE ESTERASE DOMAIN-CONTAINING PROTEIN"/>
    <property type="match status" value="1"/>
</dbReference>
<gene>
    <name evidence="2" type="ORF">NCTC12858_01835</name>
</gene>
<dbReference type="Pfam" id="PF13472">
    <property type="entry name" value="Lipase_GDSL_2"/>
    <property type="match status" value="1"/>
</dbReference>
<dbReference type="Gene3D" id="2.60.120.1360">
    <property type="match status" value="1"/>
</dbReference>
<dbReference type="EMBL" id="LS483447">
    <property type="protein sequence ID" value="SQH73955.1"/>
    <property type="molecule type" value="Genomic_DNA"/>
</dbReference>
<dbReference type="Proteomes" id="UP000249300">
    <property type="component" value="Chromosome 1"/>
</dbReference>
<reference evidence="2 3" key="1">
    <citation type="submission" date="2018-06" db="EMBL/GenBank/DDBJ databases">
        <authorList>
            <consortium name="Pathogen Informatics"/>
            <person name="Doyle S."/>
        </authorList>
    </citation>
    <scope>NUCLEOTIDE SEQUENCE [LARGE SCALE GENOMIC DNA]</scope>
    <source>
        <strain evidence="2 3">NCTC12858</strain>
    </source>
</reference>
<dbReference type="AlphaFoldDB" id="A0A2X4PNQ3"/>
<keyword evidence="3" id="KW-1185">Reference proteome</keyword>
<name>A0A2X4PNQ3_9PORP</name>
<organism evidence="2 3">
    <name type="scientific">Porphyromonas crevioricanis</name>
    <dbReference type="NCBI Taxonomy" id="393921"/>
    <lineage>
        <taxon>Bacteria</taxon>
        <taxon>Pseudomonadati</taxon>
        <taxon>Bacteroidota</taxon>
        <taxon>Bacteroidia</taxon>
        <taxon>Bacteroidales</taxon>
        <taxon>Porphyromonadaceae</taxon>
        <taxon>Porphyromonas</taxon>
    </lineage>
</organism>
<proteinExistence type="predicted"/>
<dbReference type="RefSeq" id="WP_042225723.1">
    <property type="nucleotide sequence ID" value="NZ_LS483447.1"/>
</dbReference>
<dbReference type="SUPFAM" id="SSF52266">
    <property type="entry name" value="SGNH hydrolase"/>
    <property type="match status" value="1"/>
</dbReference>